<keyword evidence="4 8" id="KW-1003">Cell membrane</keyword>
<protein>
    <recommendedName>
        <fullName evidence="8">Transport permease protein</fullName>
    </recommendedName>
</protein>
<dbReference type="Proteomes" id="UP000198762">
    <property type="component" value="Unassembled WGS sequence"/>
</dbReference>
<keyword evidence="6 8" id="KW-1133">Transmembrane helix</keyword>
<evidence type="ECO:0000256" key="6">
    <source>
        <dbReference type="ARBA" id="ARBA00022989"/>
    </source>
</evidence>
<proteinExistence type="inferred from homology"/>
<feature type="transmembrane region" description="Helical" evidence="8">
    <location>
        <begin position="21"/>
        <end position="43"/>
    </location>
</feature>
<accession>A0A1I0HDQ8</accession>
<evidence type="ECO:0000256" key="5">
    <source>
        <dbReference type="ARBA" id="ARBA00022692"/>
    </source>
</evidence>
<evidence type="ECO:0000256" key="4">
    <source>
        <dbReference type="ARBA" id="ARBA00022475"/>
    </source>
</evidence>
<evidence type="ECO:0000256" key="1">
    <source>
        <dbReference type="ARBA" id="ARBA00004651"/>
    </source>
</evidence>
<keyword evidence="7 8" id="KW-0472">Membrane</keyword>
<keyword evidence="5 8" id="KW-0812">Transmembrane</keyword>
<dbReference type="Pfam" id="PF12698">
    <property type="entry name" value="ABC2_membrane_3"/>
    <property type="match status" value="1"/>
</dbReference>
<evidence type="ECO:0000256" key="3">
    <source>
        <dbReference type="ARBA" id="ARBA00022448"/>
    </source>
</evidence>
<dbReference type="RefSeq" id="WP_008172526.1">
    <property type="nucleotide sequence ID" value="NZ_FOHZ01000027.1"/>
</dbReference>
<feature type="transmembrane region" description="Helical" evidence="8">
    <location>
        <begin position="345"/>
        <end position="362"/>
    </location>
</feature>
<dbReference type="InterPro" id="IPR051449">
    <property type="entry name" value="ABC-2_transporter_component"/>
</dbReference>
<dbReference type="PANTHER" id="PTHR30294:SF47">
    <property type="entry name" value="INNER MEMBRANE TRANSPORT PERMEASE YHHJ"/>
    <property type="match status" value="1"/>
</dbReference>
<comment type="subcellular location">
    <subcellularLocation>
        <location evidence="8">Cell inner membrane</location>
        <topology evidence="8">Multi-pass membrane protein</topology>
    </subcellularLocation>
    <subcellularLocation>
        <location evidence="1">Cell membrane</location>
        <topology evidence="1">Multi-pass membrane protein</topology>
    </subcellularLocation>
</comment>
<gene>
    <name evidence="10" type="ORF">SAMN04487962_12717</name>
</gene>
<comment type="similarity">
    <text evidence="2 8">Belongs to the ABC-2 integral membrane protein family.</text>
</comment>
<keyword evidence="3 8" id="KW-0813">Transport</keyword>
<organism evidence="10 11">
    <name type="scientific">Marinobacter segnicrescens</name>
    <dbReference type="NCBI Taxonomy" id="430453"/>
    <lineage>
        <taxon>Bacteria</taxon>
        <taxon>Pseudomonadati</taxon>
        <taxon>Pseudomonadota</taxon>
        <taxon>Gammaproteobacteria</taxon>
        <taxon>Pseudomonadales</taxon>
        <taxon>Marinobacteraceae</taxon>
        <taxon>Marinobacter</taxon>
    </lineage>
</organism>
<feature type="transmembrane region" description="Helical" evidence="8">
    <location>
        <begin position="283"/>
        <end position="302"/>
    </location>
</feature>
<evidence type="ECO:0000256" key="2">
    <source>
        <dbReference type="ARBA" id="ARBA00007783"/>
    </source>
</evidence>
<dbReference type="EMBL" id="FOHZ01000027">
    <property type="protein sequence ID" value="SET81826.1"/>
    <property type="molecule type" value="Genomic_DNA"/>
</dbReference>
<name>A0A1I0HDQ8_9GAMM</name>
<feature type="transmembrane region" description="Helical" evidence="8">
    <location>
        <begin position="218"/>
        <end position="240"/>
    </location>
</feature>
<dbReference type="PANTHER" id="PTHR30294">
    <property type="entry name" value="MEMBRANE COMPONENT OF ABC TRANSPORTER YHHJ-RELATED"/>
    <property type="match status" value="1"/>
</dbReference>
<evidence type="ECO:0000259" key="9">
    <source>
        <dbReference type="PROSITE" id="PS51012"/>
    </source>
</evidence>
<sequence>MGIALFGLLRKELVQFFRDRLILTLILWLYTIEVVICAVALSFDVSHLPLAVVDEDRSALSRSLIQKFAVSETFDLKFQETRVATATDLLEKGDATMVLVVPAGFEGALLAGKSAQLQLLQDGTNSNIAANAVNDALQIVQRQEREALPAAGKKGVAVPLIRIWYNPDLTTSGFIVLSMIALAGMMVGVIHPAASIVREKERGTIEQLLVTPISTLELFLAKVTPTLIMGVLSIFPSLVIVRVFDVPLQGSLLLFLVLTAIFLLSAIALGVLIAAYSRTLQQALLLSFFGLFPLMFLSGSLTPVEAMPPFLQSLSLLSPLRYYMDIIVGIFLKGAGLAVLWDEALALLVIGVTLFIFSLWVFRRRVQ</sequence>
<dbReference type="GO" id="GO:0140359">
    <property type="term" value="F:ABC-type transporter activity"/>
    <property type="evidence" value="ECO:0007669"/>
    <property type="project" value="InterPro"/>
</dbReference>
<dbReference type="PROSITE" id="PS51012">
    <property type="entry name" value="ABC_TM2"/>
    <property type="match status" value="1"/>
</dbReference>
<dbReference type="STRING" id="430453.SAMN04487962_12717"/>
<dbReference type="InterPro" id="IPR047817">
    <property type="entry name" value="ABC2_TM_bact-type"/>
</dbReference>
<dbReference type="InterPro" id="IPR013525">
    <property type="entry name" value="ABC2_TM"/>
</dbReference>
<feature type="domain" description="ABC transmembrane type-2" evidence="9">
    <location>
        <begin position="126"/>
        <end position="365"/>
    </location>
</feature>
<dbReference type="PRINTS" id="PR00164">
    <property type="entry name" value="ABC2TRNSPORT"/>
</dbReference>
<feature type="transmembrane region" description="Helical" evidence="8">
    <location>
        <begin position="174"/>
        <end position="197"/>
    </location>
</feature>
<evidence type="ECO:0000256" key="8">
    <source>
        <dbReference type="RuleBase" id="RU361157"/>
    </source>
</evidence>
<dbReference type="GO" id="GO:0043190">
    <property type="term" value="C:ATP-binding cassette (ABC) transporter complex"/>
    <property type="evidence" value="ECO:0007669"/>
    <property type="project" value="InterPro"/>
</dbReference>
<dbReference type="AlphaFoldDB" id="A0A1I0HDQ8"/>
<feature type="transmembrane region" description="Helical" evidence="8">
    <location>
        <begin position="252"/>
        <end position="276"/>
    </location>
</feature>
<evidence type="ECO:0000256" key="7">
    <source>
        <dbReference type="ARBA" id="ARBA00023136"/>
    </source>
</evidence>
<evidence type="ECO:0000313" key="11">
    <source>
        <dbReference type="Proteomes" id="UP000198762"/>
    </source>
</evidence>
<evidence type="ECO:0000313" key="10">
    <source>
        <dbReference type="EMBL" id="SET81826.1"/>
    </source>
</evidence>
<keyword evidence="11" id="KW-1185">Reference proteome</keyword>
<dbReference type="InterPro" id="IPR000412">
    <property type="entry name" value="ABC_2_transport"/>
</dbReference>
<dbReference type="Gene3D" id="3.40.1710.10">
    <property type="entry name" value="abc type-2 transporter like domain"/>
    <property type="match status" value="1"/>
</dbReference>
<reference evidence="11" key="1">
    <citation type="submission" date="2016-10" db="EMBL/GenBank/DDBJ databases">
        <authorList>
            <person name="Varghese N."/>
            <person name="Submissions S."/>
        </authorList>
    </citation>
    <scope>NUCLEOTIDE SEQUENCE [LARGE SCALE GENOMIC DNA]</scope>
    <source>
        <strain evidence="11">CGMCC 1.6489</strain>
    </source>
</reference>